<dbReference type="InterPro" id="IPR020845">
    <property type="entry name" value="AMP-binding_CS"/>
</dbReference>
<dbReference type="InterPro" id="IPR045851">
    <property type="entry name" value="AMP-bd_C_sf"/>
</dbReference>
<sequence>MSHQFSNPFAGQDFNWLLAARTAAHPDKPLLVWEPFDQPPQTISYAEFHANVGRVASTLAALGVSSGDRVLIHLENCPEFLFTWAACGELGAIAVNTNTRSSVEEMHYYVSHSQCRVAITQPNLLASLERVREQLRWVACTAHDAGAPAPLPAGVLPFAELLASEPAAERRRLPADPLRPMYVQYTSGTTSRPKGVVLTHGNALWSARVNALHMELRSDDVQLAAMPLFHTNALGYSFLGSLWVGGTLVLMPRFSASRFWDIALRNRCTWHSTLPFFMRALLAQPIPERHHFRLWGTAMCDPAPAQPFGIKVIGWWGMTETISHPIIALGDLPNTSMSIGRAATTYQIAVLDEQGQPVAAGGSGELRVLGMRGVSLFKEYLDNPEATAAAFDEHGWFISGDRIKLLEDGSLQFGDRDKDMLKVGGENVAASEVERVLMSLPGVVEVAVVAQPHEMLNEVPFAFVRLADDIAAERHAEFVERLQALCREQLADFKVPTGWRIVEDFPRVTLEKIAKAELRKQLAAEQSA</sequence>
<evidence type="ECO:0000256" key="1">
    <source>
        <dbReference type="ARBA" id="ARBA00006432"/>
    </source>
</evidence>
<dbReference type="SUPFAM" id="SSF56801">
    <property type="entry name" value="Acetyl-CoA synthetase-like"/>
    <property type="match status" value="1"/>
</dbReference>
<evidence type="ECO:0000313" key="6">
    <source>
        <dbReference type="Proteomes" id="UP000717995"/>
    </source>
</evidence>
<dbReference type="Gene3D" id="3.30.300.30">
    <property type="match status" value="1"/>
</dbReference>
<evidence type="ECO:0000259" key="3">
    <source>
        <dbReference type="Pfam" id="PF00501"/>
    </source>
</evidence>
<proteinExistence type="inferred from homology"/>
<dbReference type="InterPro" id="IPR000873">
    <property type="entry name" value="AMP-dep_synth/lig_dom"/>
</dbReference>
<protein>
    <submittedName>
        <fullName evidence="5">AMP-binding protein</fullName>
    </submittedName>
</protein>
<feature type="domain" description="AMP-binding enzyme C-terminal" evidence="4">
    <location>
        <begin position="432"/>
        <end position="508"/>
    </location>
</feature>
<dbReference type="Gene3D" id="3.40.50.12780">
    <property type="entry name" value="N-terminal domain of ligase-like"/>
    <property type="match status" value="1"/>
</dbReference>
<name>A0ABS2IAN8_9GAMM</name>
<dbReference type="Proteomes" id="UP000717995">
    <property type="component" value="Unassembled WGS sequence"/>
</dbReference>
<keyword evidence="6" id="KW-1185">Reference proteome</keyword>
<dbReference type="PROSITE" id="PS00455">
    <property type="entry name" value="AMP_BINDING"/>
    <property type="match status" value="1"/>
</dbReference>
<dbReference type="EMBL" id="JAFEUP010000001">
    <property type="protein sequence ID" value="MBM7060070.1"/>
    <property type="molecule type" value="Genomic_DNA"/>
</dbReference>
<gene>
    <name evidence="5" type="ORF">JQX08_05065</name>
</gene>
<keyword evidence="2" id="KW-0436">Ligase</keyword>
<dbReference type="InterPro" id="IPR042099">
    <property type="entry name" value="ANL_N_sf"/>
</dbReference>
<comment type="similarity">
    <text evidence="1">Belongs to the ATP-dependent AMP-binding enzyme family.</text>
</comment>
<reference evidence="5 6" key="1">
    <citation type="submission" date="2021-02" db="EMBL/GenBank/DDBJ databases">
        <authorList>
            <person name="Lee D.-H."/>
        </authorList>
    </citation>
    <scope>NUCLEOTIDE SEQUENCE [LARGE SCALE GENOMIC DNA]</scope>
    <source>
        <strain evidence="5 6">UL073</strain>
    </source>
</reference>
<dbReference type="InterPro" id="IPR025110">
    <property type="entry name" value="AMP-bd_C"/>
</dbReference>
<evidence type="ECO:0000256" key="2">
    <source>
        <dbReference type="ARBA" id="ARBA00022598"/>
    </source>
</evidence>
<dbReference type="PANTHER" id="PTHR43201">
    <property type="entry name" value="ACYL-COA SYNTHETASE"/>
    <property type="match status" value="1"/>
</dbReference>
<evidence type="ECO:0000313" key="5">
    <source>
        <dbReference type="EMBL" id="MBM7060070.1"/>
    </source>
</evidence>
<dbReference type="Pfam" id="PF13193">
    <property type="entry name" value="AMP-binding_C"/>
    <property type="match status" value="1"/>
</dbReference>
<evidence type="ECO:0000259" key="4">
    <source>
        <dbReference type="Pfam" id="PF13193"/>
    </source>
</evidence>
<comment type="caution">
    <text evidence="5">The sequence shown here is derived from an EMBL/GenBank/DDBJ whole genome shotgun (WGS) entry which is preliminary data.</text>
</comment>
<organism evidence="5 6">
    <name type="scientific">Zestomonas insulae</name>
    <dbReference type="NCBI Taxonomy" id="2809017"/>
    <lineage>
        <taxon>Bacteria</taxon>
        <taxon>Pseudomonadati</taxon>
        <taxon>Pseudomonadota</taxon>
        <taxon>Gammaproteobacteria</taxon>
        <taxon>Pseudomonadales</taxon>
        <taxon>Pseudomonadaceae</taxon>
        <taxon>Zestomonas</taxon>
    </lineage>
</organism>
<dbReference type="PANTHER" id="PTHR43201:SF5">
    <property type="entry name" value="MEDIUM-CHAIN ACYL-COA LIGASE ACSF2, MITOCHONDRIAL"/>
    <property type="match status" value="1"/>
</dbReference>
<dbReference type="Pfam" id="PF00501">
    <property type="entry name" value="AMP-binding"/>
    <property type="match status" value="1"/>
</dbReference>
<feature type="domain" description="AMP-dependent synthetase/ligase" evidence="3">
    <location>
        <begin position="20"/>
        <end position="381"/>
    </location>
</feature>
<dbReference type="RefSeq" id="WP_204915153.1">
    <property type="nucleotide sequence ID" value="NZ_JAFEUP010000001.1"/>
</dbReference>
<accession>A0ABS2IAN8</accession>